<accession>A0A4S8JVC9</accession>
<keyword evidence="3" id="KW-1185">Reference proteome</keyword>
<comment type="caution">
    <text evidence="2">The sequence shown here is derived from an EMBL/GenBank/DDBJ whole genome shotgun (WGS) entry which is preliminary data.</text>
</comment>
<reference evidence="2 3" key="1">
    <citation type="journal article" date="2019" name="Nat. Plants">
        <title>Genome sequencing of Musa balbisiana reveals subgenome evolution and function divergence in polyploid bananas.</title>
        <authorList>
            <person name="Yao X."/>
        </authorList>
    </citation>
    <scope>NUCLEOTIDE SEQUENCE [LARGE SCALE GENOMIC DNA]</scope>
    <source>
        <strain evidence="3">cv. DH-PKW</strain>
        <tissue evidence="2">Leaves</tissue>
    </source>
</reference>
<sequence>MRLIDGSVRREQAMAGTVRQAVMLTHAHHASRSLIRRREQGMAAGSNIAEAVMLTHAHHADHRESALSGNGSVSPTKCIGCPVNS</sequence>
<dbReference type="Proteomes" id="UP000317650">
    <property type="component" value="Chromosome 5"/>
</dbReference>
<dbReference type="AlphaFoldDB" id="A0A4S8JVC9"/>
<organism evidence="2 3">
    <name type="scientific">Musa balbisiana</name>
    <name type="common">Banana</name>
    <dbReference type="NCBI Taxonomy" id="52838"/>
    <lineage>
        <taxon>Eukaryota</taxon>
        <taxon>Viridiplantae</taxon>
        <taxon>Streptophyta</taxon>
        <taxon>Embryophyta</taxon>
        <taxon>Tracheophyta</taxon>
        <taxon>Spermatophyta</taxon>
        <taxon>Magnoliopsida</taxon>
        <taxon>Liliopsida</taxon>
        <taxon>Zingiberales</taxon>
        <taxon>Musaceae</taxon>
        <taxon>Musa</taxon>
    </lineage>
</organism>
<evidence type="ECO:0000313" key="2">
    <source>
        <dbReference type="EMBL" id="THU66171.1"/>
    </source>
</evidence>
<proteinExistence type="predicted"/>
<gene>
    <name evidence="2" type="ORF">C4D60_Mb05t11350</name>
</gene>
<dbReference type="EMBL" id="PYDT01000003">
    <property type="protein sequence ID" value="THU66171.1"/>
    <property type="molecule type" value="Genomic_DNA"/>
</dbReference>
<name>A0A4S8JVC9_MUSBA</name>
<protein>
    <submittedName>
        <fullName evidence="2">Uncharacterized protein</fullName>
    </submittedName>
</protein>
<evidence type="ECO:0000256" key="1">
    <source>
        <dbReference type="SAM" id="MobiDB-lite"/>
    </source>
</evidence>
<evidence type="ECO:0000313" key="3">
    <source>
        <dbReference type="Proteomes" id="UP000317650"/>
    </source>
</evidence>
<feature type="region of interest" description="Disordered" evidence="1">
    <location>
        <begin position="60"/>
        <end position="85"/>
    </location>
</feature>